<keyword evidence="4 7" id="KW-0812">Transmembrane</keyword>
<protein>
    <submittedName>
        <fullName evidence="8">Cytochrome bd menaquinol oxidase subunit II</fullName>
    </submittedName>
</protein>
<evidence type="ECO:0000313" key="9">
    <source>
        <dbReference type="Proteomes" id="UP001139263"/>
    </source>
</evidence>
<proteinExistence type="inferred from homology"/>
<dbReference type="Pfam" id="PF02322">
    <property type="entry name" value="Cyt_bd_oxida_II"/>
    <property type="match status" value="1"/>
</dbReference>
<keyword evidence="3" id="KW-1003">Cell membrane</keyword>
<evidence type="ECO:0000256" key="4">
    <source>
        <dbReference type="ARBA" id="ARBA00022692"/>
    </source>
</evidence>
<comment type="subcellular location">
    <subcellularLocation>
        <location evidence="1">Cell membrane</location>
        <topology evidence="1">Multi-pass membrane protein</topology>
    </subcellularLocation>
</comment>
<sequence>MSLSTFGAGFLWLLVLVYSILAAIDFGSSYWRWHFHLRGNWRAETVAVTYVSPTWELINSFLIVIPVALVGLFPVAAFAYGTVLALPATILLILLALRGAYLQFGYASSRFKKQTIYIAGITGFLLPGVFISLLPMSQGGYVTQSGSNYVLLLGRFFSSPVVYIFMAFGISLALYLSALFLARYADLGGLKTPYQRFRKAALLTGPLSLFLGALAFTIPTPNGIQLMAPSGNNLAWEVLMTISILSFIASFALLFFKRSRSKSTLGSLFILGLAITQIITAQSAYAISHAKYILYPLLTFHAAASNTAMFTATLLVLIVGLAVMTPGLLWFRRLFIVDAKYVATHTSEPH</sequence>
<name>A0A9X2AAP6_9BACL</name>
<gene>
    <name evidence="8" type="primary">ythB</name>
    <name evidence="8" type="ORF">MM817_00329</name>
</gene>
<evidence type="ECO:0000256" key="1">
    <source>
        <dbReference type="ARBA" id="ARBA00004651"/>
    </source>
</evidence>
<dbReference type="InterPro" id="IPR003317">
    <property type="entry name" value="Cyt-d_oxidase_su2"/>
</dbReference>
<evidence type="ECO:0000256" key="2">
    <source>
        <dbReference type="ARBA" id="ARBA00007543"/>
    </source>
</evidence>
<keyword evidence="6 7" id="KW-0472">Membrane</keyword>
<accession>A0A9X2AAP6</accession>
<feature type="transmembrane region" description="Helical" evidence="7">
    <location>
        <begin position="156"/>
        <end position="180"/>
    </location>
</feature>
<dbReference type="GO" id="GO:0005886">
    <property type="term" value="C:plasma membrane"/>
    <property type="evidence" value="ECO:0007669"/>
    <property type="project" value="UniProtKB-SubCell"/>
</dbReference>
<feature type="transmembrane region" description="Helical" evidence="7">
    <location>
        <begin position="268"/>
        <end position="288"/>
    </location>
</feature>
<feature type="transmembrane region" description="Helical" evidence="7">
    <location>
        <begin position="238"/>
        <end position="256"/>
    </location>
</feature>
<evidence type="ECO:0000256" key="6">
    <source>
        <dbReference type="ARBA" id="ARBA00023136"/>
    </source>
</evidence>
<dbReference type="RefSeq" id="WP_241711697.1">
    <property type="nucleotide sequence ID" value="NZ_JALBUF010000001.1"/>
</dbReference>
<comment type="caution">
    <text evidence="8">The sequence shown here is derived from an EMBL/GenBank/DDBJ whole genome shotgun (WGS) entry which is preliminary data.</text>
</comment>
<dbReference type="Proteomes" id="UP001139263">
    <property type="component" value="Unassembled WGS sequence"/>
</dbReference>
<dbReference type="AlphaFoldDB" id="A0A9X2AAP6"/>
<keyword evidence="5 7" id="KW-1133">Transmembrane helix</keyword>
<evidence type="ECO:0000256" key="7">
    <source>
        <dbReference type="SAM" id="Phobius"/>
    </source>
</evidence>
<dbReference type="EMBL" id="JALBUF010000001">
    <property type="protein sequence ID" value="MCI0182078.1"/>
    <property type="molecule type" value="Genomic_DNA"/>
</dbReference>
<reference evidence="8" key="1">
    <citation type="submission" date="2022-03" db="EMBL/GenBank/DDBJ databases">
        <title>Draft Genome Sequence of Firmicute Strain S0AB, a Heterotrophic Iron/Sulfur-Oxidizing Extreme Acidophile.</title>
        <authorList>
            <person name="Vergara E."/>
            <person name="Pakostova E."/>
            <person name="Johnson D.B."/>
            <person name="Holmes D.S."/>
        </authorList>
    </citation>
    <scope>NUCLEOTIDE SEQUENCE</scope>
    <source>
        <strain evidence="8">S0AB</strain>
    </source>
</reference>
<feature type="transmembrane region" description="Helical" evidence="7">
    <location>
        <begin position="200"/>
        <end position="218"/>
    </location>
</feature>
<feature type="transmembrane region" description="Helical" evidence="7">
    <location>
        <begin position="62"/>
        <end position="95"/>
    </location>
</feature>
<feature type="transmembrane region" description="Helical" evidence="7">
    <location>
        <begin position="116"/>
        <end position="136"/>
    </location>
</feature>
<evidence type="ECO:0000256" key="3">
    <source>
        <dbReference type="ARBA" id="ARBA00022475"/>
    </source>
</evidence>
<feature type="transmembrane region" description="Helical" evidence="7">
    <location>
        <begin position="308"/>
        <end position="331"/>
    </location>
</feature>
<comment type="similarity">
    <text evidence="2">Belongs to the cytochrome ubiquinol oxidase subunit 2 family.</text>
</comment>
<keyword evidence="9" id="KW-1185">Reference proteome</keyword>
<evidence type="ECO:0000313" key="8">
    <source>
        <dbReference type="EMBL" id="MCI0182078.1"/>
    </source>
</evidence>
<evidence type="ECO:0000256" key="5">
    <source>
        <dbReference type="ARBA" id="ARBA00022989"/>
    </source>
</evidence>
<organism evidence="8 9">
    <name type="scientific">Sulfoacidibacillus ferrooxidans</name>
    <dbReference type="NCBI Taxonomy" id="2005001"/>
    <lineage>
        <taxon>Bacteria</taxon>
        <taxon>Bacillati</taxon>
        <taxon>Bacillota</taxon>
        <taxon>Bacilli</taxon>
        <taxon>Bacillales</taxon>
        <taxon>Alicyclobacillaceae</taxon>
        <taxon>Sulfoacidibacillus</taxon>
    </lineage>
</organism>